<dbReference type="Proteomes" id="UP001602245">
    <property type="component" value="Unassembled WGS sequence"/>
</dbReference>
<comment type="caution">
    <text evidence="2">The sequence shown here is derived from an EMBL/GenBank/DDBJ whole genome shotgun (WGS) entry which is preliminary data.</text>
</comment>
<dbReference type="Pfam" id="PF10824">
    <property type="entry name" value="T7SS_ESX_EspC"/>
    <property type="match status" value="1"/>
</dbReference>
<reference evidence="2 3" key="1">
    <citation type="submission" date="2024-10" db="EMBL/GenBank/DDBJ databases">
        <title>The Natural Products Discovery Center: Release of the First 8490 Sequenced Strains for Exploring Actinobacteria Biosynthetic Diversity.</title>
        <authorList>
            <person name="Kalkreuter E."/>
            <person name="Kautsar S.A."/>
            <person name="Yang D."/>
            <person name="Bader C.D."/>
            <person name="Teijaro C.N."/>
            <person name="Fluegel L."/>
            <person name="Davis C.M."/>
            <person name="Simpson J.R."/>
            <person name="Lauterbach L."/>
            <person name="Steele A.D."/>
            <person name="Gui C."/>
            <person name="Meng S."/>
            <person name="Li G."/>
            <person name="Viehrig K."/>
            <person name="Ye F."/>
            <person name="Su P."/>
            <person name="Kiefer A.F."/>
            <person name="Nichols A."/>
            <person name="Cepeda A.J."/>
            <person name="Yan W."/>
            <person name="Fan B."/>
            <person name="Jiang Y."/>
            <person name="Adhikari A."/>
            <person name="Zheng C.-J."/>
            <person name="Schuster L."/>
            <person name="Cowan T.M."/>
            <person name="Smanski M.J."/>
            <person name="Chevrette M.G."/>
            <person name="De Carvalho L.P.S."/>
            <person name="Shen B."/>
        </authorList>
    </citation>
    <scope>NUCLEOTIDE SEQUENCE [LARGE SCALE GENOMIC DNA]</scope>
    <source>
        <strain evidence="2 3">NPDC000087</strain>
    </source>
</reference>
<dbReference type="InterPro" id="IPR022536">
    <property type="entry name" value="EspC"/>
</dbReference>
<proteinExistence type="predicted"/>
<keyword evidence="3" id="KW-1185">Reference proteome</keyword>
<name>A0ABW6WE94_9ACTN</name>
<feature type="compositionally biased region" description="Low complexity" evidence="1">
    <location>
        <begin position="15"/>
        <end position="36"/>
    </location>
</feature>
<dbReference type="EMBL" id="JBIAZU010000003">
    <property type="protein sequence ID" value="MFF5291627.1"/>
    <property type="molecule type" value="Genomic_DNA"/>
</dbReference>
<organism evidence="2 3">
    <name type="scientific">Paractinoplanes globisporus</name>
    <dbReference type="NCBI Taxonomy" id="113565"/>
    <lineage>
        <taxon>Bacteria</taxon>
        <taxon>Bacillati</taxon>
        <taxon>Actinomycetota</taxon>
        <taxon>Actinomycetes</taxon>
        <taxon>Micromonosporales</taxon>
        <taxon>Micromonosporaceae</taxon>
        <taxon>Paractinoplanes</taxon>
    </lineage>
</organism>
<evidence type="ECO:0000256" key="1">
    <source>
        <dbReference type="SAM" id="MobiDB-lite"/>
    </source>
</evidence>
<protein>
    <submittedName>
        <fullName evidence="2">Type VII secretion target</fullName>
    </submittedName>
</protein>
<accession>A0ABW6WE94</accession>
<sequence>MNPDIEVDTEELRRAASALSTTAAETTAATTSMPSAERVPRWRTADAAALAAEAARQQLQFLGLDTADTARRVGAAAAAYQEADARAAARLRMSR</sequence>
<dbReference type="RefSeq" id="WP_020513641.1">
    <property type="nucleotide sequence ID" value="NZ_JBIAZU010000003.1"/>
</dbReference>
<feature type="region of interest" description="Disordered" evidence="1">
    <location>
        <begin position="15"/>
        <end position="40"/>
    </location>
</feature>
<gene>
    <name evidence="2" type="ORF">ACFY35_19460</name>
</gene>
<evidence type="ECO:0000313" key="2">
    <source>
        <dbReference type="EMBL" id="MFF5291627.1"/>
    </source>
</evidence>
<evidence type="ECO:0000313" key="3">
    <source>
        <dbReference type="Proteomes" id="UP001602245"/>
    </source>
</evidence>